<protein>
    <submittedName>
        <fullName evidence="1">Uncharacterized protein</fullName>
    </submittedName>
</protein>
<evidence type="ECO:0000313" key="1">
    <source>
        <dbReference type="EMBL" id="EYC39522.1"/>
    </source>
</evidence>
<name>A0A016WJS8_9BILA</name>
<organism evidence="1 2">
    <name type="scientific">Ancylostoma ceylanicum</name>
    <dbReference type="NCBI Taxonomy" id="53326"/>
    <lineage>
        <taxon>Eukaryota</taxon>
        <taxon>Metazoa</taxon>
        <taxon>Ecdysozoa</taxon>
        <taxon>Nematoda</taxon>
        <taxon>Chromadorea</taxon>
        <taxon>Rhabditida</taxon>
        <taxon>Rhabditina</taxon>
        <taxon>Rhabditomorpha</taxon>
        <taxon>Strongyloidea</taxon>
        <taxon>Ancylostomatidae</taxon>
        <taxon>Ancylostomatinae</taxon>
        <taxon>Ancylostoma</taxon>
    </lineage>
</organism>
<reference evidence="2" key="1">
    <citation type="journal article" date="2015" name="Nat. Genet.">
        <title>The genome and transcriptome of the zoonotic hookworm Ancylostoma ceylanicum identify infection-specific gene families.</title>
        <authorList>
            <person name="Schwarz E.M."/>
            <person name="Hu Y."/>
            <person name="Antoshechkin I."/>
            <person name="Miller M.M."/>
            <person name="Sternberg P.W."/>
            <person name="Aroian R.V."/>
        </authorList>
    </citation>
    <scope>NUCLEOTIDE SEQUENCE</scope>
    <source>
        <strain evidence="2">HY135</strain>
    </source>
</reference>
<proteinExistence type="predicted"/>
<evidence type="ECO:0000313" key="2">
    <source>
        <dbReference type="Proteomes" id="UP000024635"/>
    </source>
</evidence>
<accession>A0A016WJS8</accession>
<dbReference type="AlphaFoldDB" id="A0A016WJS8"/>
<keyword evidence="2" id="KW-1185">Reference proteome</keyword>
<sequence length="156" mass="17612">MTLWIAGTNRYQRFTSSNSSAAKLTNSEGWMARSATGWDRTINGVLTTSCYVQATVVFSPCCICATSRDRMHPFVWSSRLLLESPGQGLGLSEVTKSCSSKTEDVDEFERYLRRSIVQQQFFCSCGVSDMALEKPNREFFLKYAQVPVTTSWFLNI</sequence>
<dbReference type="Proteomes" id="UP000024635">
    <property type="component" value="Unassembled WGS sequence"/>
</dbReference>
<dbReference type="EMBL" id="JARK01000252">
    <property type="protein sequence ID" value="EYC39522.1"/>
    <property type="molecule type" value="Genomic_DNA"/>
</dbReference>
<gene>
    <name evidence="1" type="primary">Acey_s0652.g1157</name>
    <name evidence="1" type="ORF">Y032_0652g1157</name>
</gene>
<comment type="caution">
    <text evidence="1">The sequence shown here is derived from an EMBL/GenBank/DDBJ whole genome shotgun (WGS) entry which is preliminary data.</text>
</comment>